<evidence type="ECO:0000256" key="1">
    <source>
        <dbReference type="ARBA" id="ARBA00004123"/>
    </source>
</evidence>
<evidence type="ECO:0000313" key="5">
    <source>
        <dbReference type="EMBL" id="KAF2233573.1"/>
    </source>
</evidence>
<dbReference type="GO" id="GO:0005634">
    <property type="term" value="C:nucleus"/>
    <property type="evidence" value="ECO:0007669"/>
    <property type="project" value="UniProtKB-SubCell"/>
</dbReference>
<feature type="domain" description="FAM192A/Fyv6 N-terminal" evidence="4">
    <location>
        <begin position="5"/>
        <end position="109"/>
    </location>
</feature>
<dbReference type="EMBL" id="ML991805">
    <property type="protein sequence ID" value="KAF2233573.1"/>
    <property type="molecule type" value="Genomic_DNA"/>
</dbReference>
<accession>A0A6A6H7T2</accession>
<feature type="compositionally biased region" description="Polar residues" evidence="3">
    <location>
        <begin position="182"/>
        <end position="198"/>
    </location>
</feature>
<reference evidence="5" key="1">
    <citation type="journal article" date="2020" name="Stud. Mycol.">
        <title>101 Dothideomycetes genomes: a test case for predicting lifestyles and emergence of pathogens.</title>
        <authorList>
            <person name="Haridas S."/>
            <person name="Albert R."/>
            <person name="Binder M."/>
            <person name="Bloem J."/>
            <person name="Labutti K."/>
            <person name="Salamov A."/>
            <person name="Andreopoulos B."/>
            <person name="Baker S."/>
            <person name="Barry K."/>
            <person name="Bills G."/>
            <person name="Bluhm B."/>
            <person name="Cannon C."/>
            <person name="Castanera R."/>
            <person name="Culley D."/>
            <person name="Daum C."/>
            <person name="Ezra D."/>
            <person name="Gonzalez J."/>
            <person name="Henrissat B."/>
            <person name="Kuo A."/>
            <person name="Liang C."/>
            <person name="Lipzen A."/>
            <person name="Lutzoni F."/>
            <person name="Magnuson J."/>
            <person name="Mondo S."/>
            <person name="Nolan M."/>
            <person name="Ohm R."/>
            <person name="Pangilinan J."/>
            <person name="Park H.-J."/>
            <person name="Ramirez L."/>
            <person name="Alfaro M."/>
            <person name="Sun H."/>
            <person name="Tritt A."/>
            <person name="Yoshinaga Y."/>
            <person name="Zwiers L.-H."/>
            <person name="Turgeon B."/>
            <person name="Goodwin S."/>
            <person name="Spatafora J."/>
            <person name="Crous P."/>
            <person name="Grigoriev I."/>
        </authorList>
    </citation>
    <scope>NUCLEOTIDE SEQUENCE</scope>
    <source>
        <strain evidence="5">Tuck. ex Michener</strain>
    </source>
</reference>
<sequence>MSSGFVSGGTIDNPVERDDEWLQAQKELDSKRLREKEEKAQAGGKSLFETLQANKAAKQEAFEESIKLKNQFRSLDEHEAEFLDSVLNTTRAKEDALRRETSEQLESFRKQQEQAQKPELAEGQGGSPVTEQEHWVAGPRKRKREKDVIPGVKLRKSSSGAQNKSDSNFERLKEGSLEETPPGSSESAAKSTDAQSQKNKPESSPLGSSTNPIRELQTSKSQPATSEKLPAASSTGLGLGDYSSDEAD</sequence>
<dbReference type="InterPro" id="IPR019331">
    <property type="entry name" value="FAM192A/Fyv6_N"/>
</dbReference>
<protein>
    <recommendedName>
        <fullName evidence="4">FAM192A/Fyv6 N-terminal domain-containing protein</fullName>
    </recommendedName>
</protein>
<feature type="region of interest" description="Disordered" evidence="3">
    <location>
        <begin position="1"/>
        <end position="20"/>
    </location>
</feature>
<evidence type="ECO:0000313" key="6">
    <source>
        <dbReference type="Proteomes" id="UP000800092"/>
    </source>
</evidence>
<dbReference type="Pfam" id="PF10187">
    <property type="entry name" value="FAM192A_Fyv6_N"/>
    <property type="match status" value="1"/>
</dbReference>
<dbReference type="AlphaFoldDB" id="A0A6A6H7T2"/>
<feature type="compositionally biased region" description="Polar residues" evidence="3">
    <location>
        <begin position="205"/>
        <end position="225"/>
    </location>
</feature>
<dbReference type="Proteomes" id="UP000800092">
    <property type="component" value="Unassembled WGS sequence"/>
</dbReference>
<feature type="compositionally biased region" description="Polar residues" evidence="3">
    <location>
        <begin position="157"/>
        <end position="166"/>
    </location>
</feature>
<proteinExistence type="predicted"/>
<organism evidence="5 6">
    <name type="scientific">Viridothelium virens</name>
    <name type="common">Speckled blister lichen</name>
    <name type="synonym">Trypethelium virens</name>
    <dbReference type="NCBI Taxonomy" id="1048519"/>
    <lineage>
        <taxon>Eukaryota</taxon>
        <taxon>Fungi</taxon>
        <taxon>Dikarya</taxon>
        <taxon>Ascomycota</taxon>
        <taxon>Pezizomycotina</taxon>
        <taxon>Dothideomycetes</taxon>
        <taxon>Dothideomycetes incertae sedis</taxon>
        <taxon>Trypetheliales</taxon>
        <taxon>Trypetheliaceae</taxon>
        <taxon>Viridothelium</taxon>
    </lineage>
</organism>
<comment type="subcellular location">
    <subcellularLocation>
        <location evidence="1">Nucleus</location>
    </subcellularLocation>
</comment>
<gene>
    <name evidence="5" type="ORF">EV356DRAFT_448090</name>
</gene>
<dbReference type="InterPro" id="IPR039845">
    <property type="entry name" value="FAM192A"/>
</dbReference>
<feature type="compositionally biased region" description="Basic and acidic residues" evidence="3">
    <location>
        <begin position="167"/>
        <end position="176"/>
    </location>
</feature>
<name>A0A6A6H7T2_VIRVR</name>
<dbReference type="PANTHER" id="PTHR13495">
    <property type="entry name" value="NEFA-INTERACTING NUCLEAR PROTEIN NIP30"/>
    <property type="match status" value="1"/>
</dbReference>
<keyword evidence="6" id="KW-1185">Reference proteome</keyword>
<dbReference type="PANTHER" id="PTHR13495:SF0">
    <property type="entry name" value="PSME3-INTERACTING PROTEIN"/>
    <property type="match status" value="1"/>
</dbReference>
<evidence type="ECO:0000259" key="4">
    <source>
        <dbReference type="Pfam" id="PF10187"/>
    </source>
</evidence>
<feature type="region of interest" description="Disordered" evidence="3">
    <location>
        <begin position="89"/>
        <end position="248"/>
    </location>
</feature>
<feature type="compositionally biased region" description="Basic and acidic residues" evidence="3">
    <location>
        <begin position="91"/>
        <end position="112"/>
    </location>
</feature>
<dbReference type="OrthoDB" id="75807at2759"/>
<keyword evidence="2" id="KW-0539">Nucleus</keyword>
<evidence type="ECO:0000256" key="2">
    <source>
        <dbReference type="ARBA" id="ARBA00023242"/>
    </source>
</evidence>
<evidence type="ECO:0000256" key="3">
    <source>
        <dbReference type="SAM" id="MobiDB-lite"/>
    </source>
</evidence>